<evidence type="ECO:0000313" key="3">
    <source>
        <dbReference type="EMBL" id="KAK7405106.1"/>
    </source>
</evidence>
<sequence>MGGGGAMRSAAKIAGIGVARSGLRGPPASLPTDQLLCNASRPASVVGVSSQGTKSAEATPLHAAAPWDDWDFADDRDLVLPRMVFGSVPTFKEAKEATTELKEAIDKVYLSPAASQYSSPGDQVSALSPTLYEPVNRSRVIDTISNPSAPDHAIQAFHLLSTSPEVQAVVASVACDPNVWTAVMENPAVSSFFQSQQTVADFGAEENTEEVRNVSNHASETVESPEKVEDSSESHPGNGFFNFRGFMKKVKLTVTELVSKVSGYLQNIFPTPDTPKEKMSTDANGDTKASFTDSKTAAFGGGTLIGLVVLVIMVIVTKRA</sequence>
<organism evidence="3 4">
    <name type="scientific">Psophocarpus tetragonolobus</name>
    <name type="common">Winged bean</name>
    <name type="synonym">Dolichos tetragonolobus</name>
    <dbReference type="NCBI Taxonomy" id="3891"/>
    <lineage>
        <taxon>Eukaryota</taxon>
        <taxon>Viridiplantae</taxon>
        <taxon>Streptophyta</taxon>
        <taxon>Embryophyta</taxon>
        <taxon>Tracheophyta</taxon>
        <taxon>Spermatophyta</taxon>
        <taxon>Magnoliopsida</taxon>
        <taxon>eudicotyledons</taxon>
        <taxon>Gunneridae</taxon>
        <taxon>Pentapetalae</taxon>
        <taxon>rosids</taxon>
        <taxon>fabids</taxon>
        <taxon>Fabales</taxon>
        <taxon>Fabaceae</taxon>
        <taxon>Papilionoideae</taxon>
        <taxon>50 kb inversion clade</taxon>
        <taxon>NPAAA clade</taxon>
        <taxon>indigoferoid/millettioid clade</taxon>
        <taxon>Phaseoleae</taxon>
        <taxon>Psophocarpus</taxon>
    </lineage>
</organism>
<protein>
    <submittedName>
        <fullName evidence="3">Uncharacterized protein</fullName>
    </submittedName>
</protein>
<feature type="compositionally biased region" description="Polar residues" evidence="1">
    <location>
        <begin position="213"/>
        <end position="222"/>
    </location>
</feature>
<keyword evidence="2" id="KW-0812">Transmembrane</keyword>
<accession>A0AAN9SU05</accession>
<dbReference type="PANTHER" id="PTHR33625">
    <property type="entry name" value="OS08G0179900 PROTEIN"/>
    <property type="match status" value="1"/>
</dbReference>
<evidence type="ECO:0000313" key="4">
    <source>
        <dbReference type="Proteomes" id="UP001386955"/>
    </source>
</evidence>
<dbReference type="Proteomes" id="UP001386955">
    <property type="component" value="Unassembled WGS sequence"/>
</dbReference>
<proteinExistence type="predicted"/>
<feature type="region of interest" description="Disordered" evidence="1">
    <location>
        <begin position="206"/>
        <end position="235"/>
    </location>
</feature>
<evidence type="ECO:0000256" key="1">
    <source>
        <dbReference type="SAM" id="MobiDB-lite"/>
    </source>
</evidence>
<dbReference type="AlphaFoldDB" id="A0AAN9SU05"/>
<keyword evidence="2" id="KW-0472">Membrane</keyword>
<gene>
    <name evidence="3" type="ORF">VNO78_06301</name>
</gene>
<feature type="compositionally biased region" description="Basic and acidic residues" evidence="1">
    <location>
        <begin position="224"/>
        <end position="233"/>
    </location>
</feature>
<dbReference type="EMBL" id="JAYMYS010000002">
    <property type="protein sequence ID" value="KAK7405106.1"/>
    <property type="molecule type" value="Genomic_DNA"/>
</dbReference>
<keyword evidence="4" id="KW-1185">Reference proteome</keyword>
<dbReference type="PANTHER" id="PTHR33625:SF4">
    <property type="entry name" value="OS08G0179900 PROTEIN"/>
    <property type="match status" value="1"/>
</dbReference>
<keyword evidence="2" id="KW-1133">Transmembrane helix</keyword>
<reference evidence="3 4" key="1">
    <citation type="submission" date="2024-01" db="EMBL/GenBank/DDBJ databases">
        <title>The genomes of 5 underutilized Papilionoideae crops provide insights into root nodulation and disease resistanc.</title>
        <authorList>
            <person name="Jiang F."/>
        </authorList>
    </citation>
    <scope>NUCLEOTIDE SEQUENCE [LARGE SCALE GENOMIC DNA]</scope>
    <source>
        <strain evidence="3">DUOXIRENSHENG_FW03</strain>
        <tissue evidence="3">Leaves</tissue>
    </source>
</reference>
<name>A0AAN9SU05_PSOTE</name>
<evidence type="ECO:0000256" key="2">
    <source>
        <dbReference type="SAM" id="Phobius"/>
    </source>
</evidence>
<comment type="caution">
    <text evidence="3">The sequence shown here is derived from an EMBL/GenBank/DDBJ whole genome shotgun (WGS) entry which is preliminary data.</text>
</comment>
<feature type="transmembrane region" description="Helical" evidence="2">
    <location>
        <begin position="297"/>
        <end position="316"/>
    </location>
</feature>